<gene>
    <name evidence="5" type="ORF">UV74_C0013G0078</name>
</gene>
<sequence length="110" mass="12744">MKDCIFCKIIKGKIPAKKIIEMTNVIAFEDANPSADTHILVVPKRHIETFMDINKEDNEVLVQMLRISQDLIKSEKLEKKYKLVINGGEYQFVPHLHWHLLGGEMKKEAK</sequence>
<evidence type="ECO:0000313" key="5">
    <source>
        <dbReference type="EMBL" id="KKS96956.1"/>
    </source>
</evidence>
<evidence type="ECO:0000313" key="6">
    <source>
        <dbReference type="Proteomes" id="UP000034090"/>
    </source>
</evidence>
<dbReference type="STRING" id="1618578.UV74_C0013G0078"/>
<evidence type="ECO:0000259" key="4">
    <source>
        <dbReference type="PROSITE" id="PS51084"/>
    </source>
</evidence>
<accession>A0A0G1FPK1</accession>
<protein>
    <submittedName>
        <fullName evidence="5">Histidine triad (HIT) protein</fullName>
    </submittedName>
</protein>
<dbReference type="PROSITE" id="PS51084">
    <property type="entry name" value="HIT_2"/>
    <property type="match status" value="1"/>
</dbReference>
<proteinExistence type="predicted"/>
<dbReference type="InterPro" id="IPR001310">
    <property type="entry name" value="Histidine_triad_HIT"/>
</dbReference>
<feature type="domain" description="HIT" evidence="4">
    <location>
        <begin position="5"/>
        <end position="110"/>
    </location>
</feature>
<name>A0A0G1FPK1_9BACT</name>
<dbReference type="PRINTS" id="PR00332">
    <property type="entry name" value="HISTRIAD"/>
</dbReference>
<dbReference type="AlphaFoldDB" id="A0A0G1FPK1"/>
<dbReference type="GO" id="GO:0003824">
    <property type="term" value="F:catalytic activity"/>
    <property type="evidence" value="ECO:0007669"/>
    <property type="project" value="InterPro"/>
</dbReference>
<dbReference type="Pfam" id="PF11969">
    <property type="entry name" value="DcpS_C"/>
    <property type="match status" value="1"/>
</dbReference>
<dbReference type="InterPro" id="IPR011146">
    <property type="entry name" value="HIT-like"/>
</dbReference>
<dbReference type="InterPro" id="IPR036265">
    <property type="entry name" value="HIT-like_sf"/>
</dbReference>
<comment type="caution">
    <text evidence="5">The sequence shown here is derived from an EMBL/GenBank/DDBJ whole genome shotgun (WGS) entry which is preliminary data.</text>
</comment>
<organism evidence="5 6">
    <name type="scientific">Candidatus Woesebacteria bacterium GW2011_GWB1_43_14</name>
    <dbReference type="NCBI Taxonomy" id="1618578"/>
    <lineage>
        <taxon>Bacteria</taxon>
        <taxon>Candidatus Woeseibacteriota</taxon>
    </lineage>
</organism>
<dbReference type="Proteomes" id="UP000034090">
    <property type="component" value="Unassembled WGS sequence"/>
</dbReference>
<dbReference type="PANTHER" id="PTHR23089">
    <property type="entry name" value="HISTIDINE TRIAD HIT PROTEIN"/>
    <property type="match status" value="1"/>
</dbReference>
<dbReference type="EMBL" id="LCFQ01000013">
    <property type="protein sequence ID" value="KKS96956.1"/>
    <property type="molecule type" value="Genomic_DNA"/>
</dbReference>
<reference evidence="5 6" key="1">
    <citation type="journal article" date="2015" name="Nature">
        <title>rRNA introns, odd ribosomes, and small enigmatic genomes across a large radiation of phyla.</title>
        <authorList>
            <person name="Brown C.T."/>
            <person name="Hug L.A."/>
            <person name="Thomas B.C."/>
            <person name="Sharon I."/>
            <person name="Castelle C.J."/>
            <person name="Singh A."/>
            <person name="Wilkins M.J."/>
            <person name="Williams K.H."/>
            <person name="Banfield J.F."/>
        </authorList>
    </citation>
    <scope>NUCLEOTIDE SEQUENCE [LARGE SCALE GENOMIC DNA]</scope>
</reference>
<evidence type="ECO:0000256" key="3">
    <source>
        <dbReference type="PROSITE-ProRule" id="PRU00464"/>
    </source>
</evidence>
<dbReference type="Gene3D" id="3.30.428.10">
    <property type="entry name" value="HIT-like"/>
    <property type="match status" value="1"/>
</dbReference>
<feature type="short sequence motif" description="Histidine triad motif" evidence="2 3">
    <location>
        <begin position="95"/>
        <end position="99"/>
    </location>
</feature>
<dbReference type="SUPFAM" id="SSF54197">
    <property type="entry name" value="HIT-like"/>
    <property type="match status" value="1"/>
</dbReference>
<evidence type="ECO:0000256" key="2">
    <source>
        <dbReference type="PIRSR" id="PIRSR601310-3"/>
    </source>
</evidence>
<feature type="active site" description="Tele-AMP-histidine intermediate" evidence="1">
    <location>
        <position position="97"/>
    </location>
</feature>
<evidence type="ECO:0000256" key="1">
    <source>
        <dbReference type="PIRSR" id="PIRSR601310-1"/>
    </source>
</evidence>